<dbReference type="SMART" id="SM00267">
    <property type="entry name" value="GGDEF"/>
    <property type="match status" value="1"/>
</dbReference>
<gene>
    <name evidence="6" type="ordered locus">ambt_10875</name>
</gene>
<evidence type="ECO:0000256" key="4">
    <source>
        <dbReference type="SAM" id="Phobius"/>
    </source>
</evidence>
<evidence type="ECO:0000313" key="6">
    <source>
        <dbReference type="EMBL" id="AEF03697.1"/>
    </source>
</evidence>
<dbReference type="GO" id="GO:0005886">
    <property type="term" value="C:plasma membrane"/>
    <property type="evidence" value="ECO:0007669"/>
    <property type="project" value="TreeGrafter"/>
</dbReference>
<dbReference type="InterPro" id="IPR029787">
    <property type="entry name" value="Nucleotide_cyclase"/>
</dbReference>
<accession>F5ZCT5</accession>
<dbReference type="InterPro" id="IPR019734">
    <property type="entry name" value="TPR_rpt"/>
</dbReference>
<proteinExistence type="predicted"/>
<dbReference type="InterPro" id="IPR043128">
    <property type="entry name" value="Rev_trsase/Diguanyl_cyclase"/>
</dbReference>
<evidence type="ECO:0000259" key="5">
    <source>
        <dbReference type="PROSITE" id="PS50887"/>
    </source>
</evidence>
<dbReference type="Gene3D" id="3.30.70.270">
    <property type="match status" value="1"/>
</dbReference>
<dbReference type="EC" id="2.7.7.65" evidence="1"/>
<protein>
    <recommendedName>
        <fullName evidence="1">diguanylate cyclase</fullName>
        <ecNumber evidence="1">2.7.7.65</ecNumber>
    </recommendedName>
</protein>
<dbReference type="Pfam" id="PF00990">
    <property type="entry name" value="GGDEF"/>
    <property type="match status" value="1"/>
</dbReference>
<dbReference type="SMART" id="SM00028">
    <property type="entry name" value="TPR"/>
    <property type="match status" value="2"/>
</dbReference>
<dbReference type="AlphaFoldDB" id="F5ZCT5"/>
<dbReference type="PROSITE" id="PS50005">
    <property type="entry name" value="TPR"/>
    <property type="match status" value="1"/>
</dbReference>
<dbReference type="PROSITE" id="PS50887">
    <property type="entry name" value="GGDEF"/>
    <property type="match status" value="1"/>
</dbReference>
<evidence type="ECO:0000256" key="3">
    <source>
        <dbReference type="PROSITE-ProRule" id="PRU00339"/>
    </source>
</evidence>
<feature type="transmembrane region" description="Helical" evidence="4">
    <location>
        <begin position="456"/>
        <end position="477"/>
    </location>
</feature>
<keyword evidence="4" id="KW-1133">Transmembrane helix</keyword>
<keyword evidence="3" id="KW-0802">TPR repeat</keyword>
<reference evidence="6 7" key="1">
    <citation type="journal article" date="2011" name="J. Bacteriol.">
        <title>Complete genome sequence of the polycyclic aromatic hydrocarbon-degrading bacterium Alteromonas sp. strain SN2.</title>
        <authorList>
            <person name="Jin H.M."/>
            <person name="Jeong H."/>
            <person name="Moon E.J."/>
            <person name="Math R.K."/>
            <person name="Lee K."/>
            <person name="Kim H.J."/>
            <person name="Jeon C.O."/>
            <person name="Oh T.K."/>
            <person name="Kim J.F."/>
        </authorList>
    </citation>
    <scope>NUCLEOTIDE SEQUENCE [LARGE SCALE GENOMIC DNA]</scope>
    <source>
        <strain evidence="7">JCM 17741 / KACC 18427 / KCTC 11700BP / SN2</strain>
    </source>
</reference>
<dbReference type="HOGENOM" id="CLU_422524_0_0_6"/>
<dbReference type="CDD" id="cd01949">
    <property type="entry name" value="GGDEF"/>
    <property type="match status" value="1"/>
</dbReference>
<evidence type="ECO:0000313" key="7">
    <source>
        <dbReference type="Proteomes" id="UP000000683"/>
    </source>
</evidence>
<organism evidence="6 7">
    <name type="scientific">Alteromonas naphthalenivorans</name>
    <dbReference type="NCBI Taxonomy" id="715451"/>
    <lineage>
        <taxon>Bacteria</taxon>
        <taxon>Pseudomonadati</taxon>
        <taxon>Pseudomonadota</taxon>
        <taxon>Gammaproteobacteria</taxon>
        <taxon>Alteromonadales</taxon>
        <taxon>Alteromonadaceae</taxon>
        <taxon>Alteromonas/Salinimonas group</taxon>
        <taxon>Alteromonas</taxon>
    </lineage>
</organism>
<dbReference type="Proteomes" id="UP000000683">
    <property type="component" value="Chromosome"/>
</dbReference>
<evidence type="ECO:0000256" key="2">
    <source>
        <dbReference type="ARBA" id="ARBA00034247"/>
    </source>
</evidence>
<dbReference type="PANTHER" id="PTHR45138">
    <property type="entry name" value="REGULATORY COMPONENTS OF SENSORY TRANSDUCTION SYSTEM"/>
    <property type="match status" value="1"/>
</dbReference>
<dbReference type="KEGG" id="alt:ambt_10875"/>
<dbReference type="Pfam" id="PF13424">
    <property type="entry name" value="TPR_12"/>
    <property type="match status" value="1"/>
</dbReference>
<keyword evidence="4" id="KW-0812">Transmembrane</keyword>
<name>F5ZCT5_ALTNA</name>
<dbReference type="SUPFAM" id="SSF55073">
    <property type="entry name" value="Nucleotide cyclase"/>
    <property type="match status" value="1"/>
</dbReference>
<dbReference type="eggNOG" id="COG3706">
    <property type="taxonomic scope" value="Bacteria"/>
</dbReference>
<feature type="repeat" description="TPR" evidence="3">
    <location>
        <begin position="256"/>
        <end position="289"/>
    </location>
</feature>
<feature type="domain" description="GGDEF" evidence="5">
    <location>
        <begin position="515"/>
        <end position="648"/>
    </location>
</feature>
<keyword evidence="4" id="KW-0472">Membrane</keyword>
<sequence>MIIINKKLQNKGLFNGRWRNAWAILLFLCLTQMSVTQTSCASESASNPFLGVLDFESTRSVINDIRQNKLDYLRNKEKLESAFKVSKEQSWEELHLEAAALYSELLFRQEKYADLTAHLSHYLNHKELINRKDIYLLFLETKLKALTRLDDPTPAKNLSKKLEAQISQHSVNEKIIIFRALAYYYTADDALRKTLSAALEGLELAIKSDDIPSRGYFYRKIADAYGYLEEDEDKAVSYAKKAVETFEKTNDGLFTAKAYWSLGNILLETGDPQSALVYLNKALAYFKDVNMNKGLAFAQYSIANIQYLQANYDSAQILAKENIELAMSAGINDMQLASMILLSNVYIKQDALEKANKINDDVFLIIDKFSRSIYKAEFFGERYELKRKLNRTDEAFDAIEKKLFYTKKHFEATSESNIKALQVKFEVKEKEDTIRKLEYEKDISNLQAKEEYQQKIIWRLSATIAFILVLVASLLVYRQSRQRKKYHRMASTDHLANCLNRRGILATANSKLAQQNITIAIVDLDYFKRINDEYGHDVGDLVLIAFANAAKETLSKHDDFGRYGGEEWLFILHSSDEKVVRLMFEKLAATYQKYCNNIDALKGDLSMTFSVGVSLGNKSNRTLDTSIKRADDALYQAKENGRNQVVIN</sequence>
<dbReference type="PANTHER" id="PTHR45138:SF9">
    <property type="entry name" value="DIGUANYLATE CYCLASE DGCM-RELATED"/>
    <property type="match status" value="1"/>
</dbReference>
<dbReference type="GO" id="GO:1902201">
    <property type="term" value="P:negative regulation of bacterial-type flagellum-dependent cell motility"/>
    <property type="evidence" value="ECO:0007669"/>
    <property type="project" value="TreeGrafter"/>
</dbReference>
<keyword evidence="7" id="KW-1185">Reference proteome</keyword>
<dbReference type="InterPro" id="IPR000160">
    <property type="entry name" value="GGDEF_dom"/>
</dbReference>
<dbReference type="InterPro" id="IPR011990">
    <property type="entry name" value="TPR-like_helical_dom_sf"/>
</dbReference>
<dbReference type="InterPro" id="IPR050469">
    <property type="entry name" value="Diguanylate_Cyclase"/>
</dbReference>
<dbReference type="SUPFAM" id="SSF48452">
    <property type="entry name" value="TPR-like"/>
    <property type="match status" value="1"/>
</dbReference>
<dbReference type="eggNOG" id="COG0457">
    <property type="taxonomic scope" value="Bacteria"/>
</dbReference>
<dbReference type="NCBIfam" id="TIGR00254">
    <property type="entry name" value="GGDEF"/>
    <property type="match status" value="1"/>
</dbReference>
<dbReference type="GO" id="GO:0052621">
    <property type="term" value="F:diguanylate cyclase activity"/>
    <property type="evidence" value="ECO:0007669"/>
    <property type="project" value="UniProtKB-EC"/>
</dbReference>
<dbReference type="Gene3D" id="1.25.40.10">
    <property type="entry name" value="Tetratricopeptide repeat domain"/>
    <property type="match status" value="1"/>
</dbReference>
<dbReference type="EMBL" id="CP002339">
    <property type="protein sequence ID" value="AEF03697.1"/>
    <property type="molecule type" value="Genomic_DNA"/>
</dbReference>
<evidence type="ECO:0000256" key="1">
    <source>
        <dbReference type="ARBA" id="ARBA00012528"/>
    </source>
</evidence>
<dbReference type="GO" id="GO:0043709">
    <property type="term" value="P:cell adhesion involved in single-species biofilm formation"/>
    <property type="evidence" value="ECO:0007669"/>
    <property type="project" value="TreeGrafter"/>
</dbReference>
<comment type="catalytic activity">
    <reaction evidence="2">
        <text>2 GTP = 3',3'-c-di-GMP + 2 diphosphate</text>
        <dbReference type="Rhea" id="RHEA:24898"/>
        <dbReference type="ChEBI" id="CHEBI:33019"/>
        <dbReference type="ChEBI" id="CHEBI:37565"/>
        <dbReference type="ChEBI" id="CHEBI:58805"/>
        <dbReference type="EC" id="2.7.7.65"/>
    </reaction>
</comment>